<organism evidence="1 2">
    <name type="scientific">Penicillium nalgiovense</name>
    <dbReference type="NCBI Taxonomy" id="60175"/>
    <lineage>
        <taxon>Eukaryota</taxon>
        <taxon>Fungi</taxon>
        <taxon>Dikarya</taxon>
        <taxon>Ascomycota</taxon>
        <taxon>Pezizomycotina</taxon>
        <taxon>Eurotiomycetes</taxon>
        <taxon>Eurotiomycetidae</taxon>
        <taxon>Eurotiales</taxon>
        <taxon>Aspergillaceae</taxon>
        <taxon>Penicillium</taxon>
    </lineage>
</organism>
<dbReference type="AlphaFoldDB" id="A0A1V6WUP5"/>
<dbReference type="Proteomes" id="UP000191691">
    <property type="component" value="Unassembled WGS sequence"/>
</dbReference>
<gene>
    <name evidence="1" type="ORF">PENNAL_c0186G01099</name>
</gene>
<reference evidence="2" key="1">
    <citation type="journal article" date="2017" name="Nat. Microbiol.">
        <title>Global analysis of biosynthetic gene clusters reveals vast potential of secondary metabolite production in Penicillium species.</title>
        <authorList>
            <person name="Nielsen J.C."/>
            <person name="Grijseels S."/>
            <person name="Prigent S."/>
            <person name="Ji B."/>
            <person name="Dainat J."/>
            <person name="Nielsen K.F."/>
            <person name="Frisvad J.C."/>
            <person name="Workman M."/>
            <person name="Nielsen J."/>
        </authorList>
    </citation>
    <scope>NUCLEOTIDE SEQUENCE [LARGE SCALE GENOMIC DNA]</scope>
    <source>
        <strain evidence="2">IBT 13039</strain>
    </source>
</reference>
<feature type="non-terminal residue" evidence="1">
    <location>
        <position position="61"/>
    </location>
</feature>
<evidence type="ECO:0000313" key="1">
    <source>
        <dbReference type="EMBL" id="OQE66603.1"/>
    </source>
</evidence>
<accession>A0A1V6WUP5</accession>
<proteinExistence type="predicted"/>
<protein>
    <submittedName>
        <fullName evidence="1">Uncharacterized protein</fullName>
    </submittedName>
</protein>
<sequence length="61" mass="6792">MAVYSVVSDDPLRLPFVTHFTYLGHGNPEFTRAARAWQSHEQSSGVQKAYSLQGNRANLPS</sequence>
<evidence type="ECO:0000313" key="2">
    <source>
        <dbReference type="Proteomes" id="UP000191691"/>
    </source>
</evidence>
<name>A0A1V6WUP5_PENNA</name>
<comment type="caution">
    <text evidence="1">The sequence shown here is derived from an EMBL/GenBank/DDBJ whole genome shotgun (WGS) entry which is preliminary data.</text>
</comment>
<dbReference type="EMBL" id="MOOB01000186">
    <property type="protein sequence ID" value="OQE66603.1"/>
    <property type="molecule type" value="Genomic_DNA"/>
</dbReference>
<keyword evidence="2" id="KW-1185">Reference proteome</keyword>